<evidence type="ECO:0000256" key="4">
    <source>
        <dbReference type="ARBA" id="ARBA00023125"/>
    </source>
</evidence>
<dbReference type="InterPro" id="IPR003106">
    <property type="entry name" value="Leu_zip_homeo"/>
</dbReference>
<dbReference type="GeneID" id="100822266"/>
<reference evidence="13 14" key="1">
    <citation type="journal article" date="2010" name="Nature">
        <title>Genome sequencing and analysis of the model grass Brachypodium distachyon.</title>
        <authorList>
            <consortium name="International Brachypodium Initiative"/>
        </authorList>
    </citation>
    <scope>NUCLEOTIDE SEQUENCE [LARGE SCALE GENOMIC DNA]</scope>
    <source>
        <strain evidence="13">Bd21</strain>
        <strain evidence="14">cv. Bd21</strain>
    </source>
</reference>
<feature type="domain" description="Homeobox" evidence="12">
    <location>
        <begin position="171"/>
        <end position="231"/>
    </location>
</feature>
<feature type="compositionally biased region" description="Low complexity" evidence="11">
    <location>
        <begin position="122"/>
        <end position="140"/>
    </location>
</feature>
<dbReference type="PROSITE" id="PS00027">
    <property type="entry name" value="HOMEOBOX_1"/>
    <property type="match status" value="1"/>
</dbReference>
<gene>
    <name evidence="14" type="primary">LOC100822266</name>
    <name evidence="13" type="ORF">BRADI_4g31690v3</name>
</gene>
<evidence type="ECO:0000256" key="2">
    <source>
        <dbReference type="ARBA" id="ARBA00006074"/>
    </source>
</evidence>
<dbReference type="PANTHER" id="PTHR45714:SF39">
    <property type="entry name" value="HOMEOBOX-LEUCINE ZIPPER PROTEIN HAT14"/>
    <property type="match status" value="1"/>
</dbReference>
<keyword evidence="10" id="KW-0175">Coiled coil</keyword>
<comment type="subcellular location">
    <subcellularLocation>
        <location evidence="1 8 9">Nucleus</location>
    </subcellularLocation>
</comment>
<accession>A0A0Q3HAK0</accession>
<evidence type="ECO:0000256" key="3">
    <source>
        <dbReference type="ARBA" id="ARBA00023015"/>
    </source>
</evidence>
<proteinExistence type="inferred from homology"/>
<evidence type="ECO:0000313" key="13">
    <source>
        <dbReference type="EMBL" id="KQJ90458.1"/>
    </source>
</evidence>
<dbReference type="InterPro" id="IPR050762">
    <property type="entry name" value="HD-ZIP_Homeobox_LZ_Class_II"/>
</dbReference>
<dbReference type="EnsemblPlants" id="KQJ90458">
    <property type="protein sequence ID" value="KQJ90458"/>
    <property type="gene ID" value="BRADI_4g31690v3"/>
</dbReference>
<dbReference type="PANTHER" id="PTHR45714">
    <property type="entry name" value="HOMEOBOX-LEUCINE ZIPPER PROTEIN HAT14"/>
    <property type="match status" value="1"/>
</dbReference>
<evidence type="ECO:0000256" key="9">
    <source>
        <dbReference type="RuleBase" id="RU000682"/>
    </source>
</evidence>
<reference evidence="13" key="2">
    <citation type="submission" date="2017-06" db="EMBL/GenBank/DDBJ databases">
        <title>WGS assembly of Brachypodium distachyon.</title>
        <authorList>
            <consortium name="The International Brachypodium Initiative"/>
            <person name="Lucas S."/>
            <person name="Harmon-Smith M."/>
            <person name="Lail K."/>
            <person name="Tice H."/>
            <person name="Grimwood J."/>
            <person name="Bruce D."/>
            <person name="Barry K."/>
            <person name="Shu S."/>
            <person name="Lindquist E."/>
            <person name="Wang M."/>
            <person name="Pitluck S."/>
            <person name="Vogel J.P."/>
            <person name="Garvin D.F."/>
            <person name="Mockler T.C."/>
            <person name="Schmutz J."/>
            <person name="Rokhsar D."/>
            <person name="Bevan M.W."/>
        </authorList>
    </citation>
    <scope>NUCLEOTIDE SEQUENCE</scope>
    <source>
        <strain evidence="13">Bd21</strain>
    </source>
</reference>
<dbReference type="OrthoDB" id="6159439at2759"/>
<keyword evidence="5 8" id="KW-0371">Homeobox</keyword>
<keyword evidence="15" id="KW-1185">Reference proteome</keyword>
<dbReference type="FunFam" id="1.10.10.60:FF:000577">
    <property type="entry name" value="Homeobox-leucine zipper protein 18"/>
    <property type="match status" value="1"/>
</dbReference>
<dbReference type="Pfam" id="PF00046">
    <property type="entry name" value="Homeodomain"/>
    <property type="match status" value="1"/>
</dbReference>
<evidence type="ECO:0000256" key="10">
    <source>
        <dbReference type="SAM" id="Coils"/>
    </source>
</evidence>
<dbReference type="SMART" id="SM00389">
    <property type="entry name" value="HOX"/>
    <property type="match status" value="1"/>
</dbReference>
<dbReference type="GO" id="GO:0043565">
    <property type="term" value="F:sequence-specific DNA binding"/>
    <property type="evidence" value="ECO:0007669"/>
    <property type="project" value="InterPro"/>
</dbReference>
<dbReference type="Proteomes" id="UP000008810">
    <property type="component" value="Chromosome 4"/>
</dbReference>
<feature type="coiled-coil region" evidence="10">
    <location>
        <begin position="237"/>
        <end position="267"/>
    </location>
</feature>
<evidence type="ECO:0000256" key="11">
    <source>
        <dbReference type="SAM" id="MobiDB-lite"/>
    </source>
</evidence>
<evidence type="ECO:0000313" key="14">
    <source>
        <dbReference type="EnsemblPlants" id="KQJ90458"/>
    </source>
</evidence>
<dbReference type="AlphaFoldDB" id="A0A0Q3HAK0"/>
<dbReference type="RefSeq" id="XP_003576587.1">
    <property type="nucleotide sequence ID" value="XM_003576539.4"/>
</dbReference>
<evidence type="ECO:0000256" key="6">
    <source>
        <dbReference type="ARBA" id="ARBA00023163"/>
    </source>
</evidence>
<evidence type="ECO:0000313" key="15">
    <source>
        <dbReference type="Proteomes" id="UP000008810"/>
    </source>
</evidence>
<keyword evidence="3" id="KW-0805">Transcription regulation</keyword>
<keyword evidence="4 8" id="KW-0238">DNA-binding</keyword>
<dbReference type="GO" id="GO:0000981">
    <property type="term" value="F:DNA-binding transcription factor activity, RNA polymerase II-specific"/>
    <property type="evidence" value="ECO:0007669"/>
    <property type="project" value="InterPro"/>
</dbReference>
<dbReference type="InterPro" id="IPR001356">
    <property type="entry name" value="HD"/>
</dbReference>
<dbReference type="Gramene" id="KQJ90458">
    <property type="protein sequence ID" value="KQJ90458"/>
    <property type="gene ID" value="BRADI_4g31690v3"/>
</dbReference>
<feature type="region of interest" description="Disordered" evidence="11">
    <location>
        <begin position="86"/>
        <end position="179"/>
    </location>
</feature>
<sequence length="336" mass="35285">MELGLSLGETMADAGRELVLGLGVGAGERREEETGRGRRDQEVVAGARRDLGLGAMGCGSSPEPTTMRLALLPLVPSLGFPWPSESRHLEASTPRGFDVNQAPSTGGSAWACAAEEEEQEDTAAVAGAAVSSSPNNSGGSFPMDFCAQGGDGAPGGGGGGGSRGGSDEDDGGSSRKKLRLSKEQAAFLEESFKEHSTLNPKQKVALAKQLNLLPRQVEVWFQNRRARTKLKQTEVDCEYLKRCCETLTEENRRLQKELAELRALKTVHPFYMHLPATTLSMCPSCERVASNSAPASAAAGGIAAAAPEHRPPSSFAALFSSARSFTQAPAPAPSSS</sequence>
<comment type="similarity">
    <text evidence="2">Belongs to the HD-ZIP homeobox family. Class II subfamily.</text>
</comment>
<evidence type="ECO:0000259" key="12">
    <source>
        <dbReference type="PROSITE" id="PS50071"/>
    </source>
</evidence>
<dbReference type="GO" id="GO:0005634">
    <property type="term" value="C:nucleus"/>
    <property type="evidence" value="ECO:0007669"/>
    <property type="project" value="UniProtKB-SubCell"/>
</dbReference>
<feature type="DNA-binding region" description="Homeobox" evidence="8">
    <location>
        <begin position="173"/>
        <end position="232"/>
    </location>
</feature>
<dbReference type="PROSITE" id="PS50071">
    <property type="entry name" value="HOMEOBOX_2"/>
    <property type="match status" value="1"/>
</dbReference>
<evidence type="ECO:0000256" key="7">
    <source>
        <dbReference type="ARBA" id="ARBA00023242"/>
    </source>
</evidence>
<keyword evidence="6" id="KW-0804">Transcription</keyword>
<dbReference type="SMART" id="SM00340">
    <property type="entry name" value="HALZ"/>
    <property type="match status" value="1"/>
</dbReference>
<dbReference type="SUPFAM" id="SSF46689">
    <property type="entry name" value="Homeodomain-like"/>
    <property type="match status" value="1"/>
</dbReference>
<evidence type="ECO:0000256" key="8">
    <source>
        <dbReference type="PROSITE-ProRule" id="PRU00108"/>
    </source>
</evidence>
<dbReference type="KEGG" id="bdi:100822266"/>
<name>A0A0Q3HAK0_BRADI</name>
<dbReference type="Gene3D" id="1.10.10.60">
    <property type="entry name" value="Homeodomain-like"/>
    <property type="match status" value="1"/>
</dbReference>
<keyword evidence="7 8" id="KW-0539">Nucleus</keyword>
<protein>
    <recommendedName>
        <fullName evidence="12">Homeobox domain-containing protein</fullName>
    </recommendedName>
</protein>
<dbReference type="STRING" id="15368.A0A0Q3HAK0"/>
<dbReference type="CDD" id="cd14686">
    <property type="entry name" value="bZIP"/>
    <property type="match status" value="1"/>
</dbReference>
<dbReference type="InterPro" id="IPR017970">
    <property type="entry name" value="Homeobox_CS"/>
</dbReference>
<feature type="compositionally biased region" description="Gly residues" evidence="11">
    <location>
        <begin position="149"/>
        <end position="164"/>
    </location>
</feature>
<evidence type="ECO:0000256" key="1">
    <source>
        <dbReference type="ARBA" id="ARBA00004123"/>
    </source>
</evidence>
<evidence type="ECO:0000256" key="5">
    <source>
        <dbReference type="ARBA" id="ARBA00023155"/>
    </source>
</evidence>
<dbReference type="Pfam" id="PF02183">
    <property type="entry name" value="HALZ"/>
    <property type="match status" value="1"/>
</dbReference>
<dbReference type="EMBL" id="CM000883">
    <property type="protein sequence ID" value="KQJ90458.1"/>
    <property type="molecule type" value="Genomic_DNA"/>
</dbReference>
<dbReference type="ExpressionAtlas" id="A0A0Q3HAK0">
    <property type="expression patterns" value="baseline and differential"/>
</dbReference>
<organism evidence="13">
    <name type="scientific">Brachypodium distachyon</name>
    <name type="common">Purple false brome</name>
    <name type="synonym">Trachynia distachya</name>
    <dbReference type="NCBI Taxonomy" id="15368"/>
    <lineage>
        <taxon>Eukaryota</taxon>
        <taxon>Viridiplantae</taxon>
        <taxon>Streptophyta</taxon>
        <taxon>Embryophyta</taxon>
        <taxon>Tracheophyta</taxon>
        <taxon>Spermatophyta</taxon>
        <taxon>Magnoliopsida</taxon>
        <taxon>Liliopsida</taxon>
        <taxon>Poales</taxon>
        <taxon>Poaceae</taxon>
        <taxon>BOP clade</taxon>
        <taxon>Pooideae</taxon>
        <taxon>Stipodae</taxon>
        <taxon>Brachypodieae</taxon>
        <taxon>Brachypodium</taxon>
    </lineage>
</organism>
<dbReference type="InterPro" id="IPR009057">
    <property type="entry name" value="Homeodomain-like_sf"/>
</dbReference>
<reference evidence="14" key="3">
    <citation type="submission" date="2018-08" db="UniProtKB">
        <authorList>
            <consortium name="EnsemblPlants"/>
        </authorList>
    </citation>
    <scope>IDENTIFICATION</scope>
    <source>
        <strain evidence="14">cv. Bd21</strain>
    </source>
</reference>
<dbReference type="CDD" id="cd00086">
    <property type="entry name" value="homeodomain"/>
    <property type="match status" value="1"/>
</dbReference>